<dbReference type="InterPro" id="IPR036271">
    <property type="entry name" value="Tet_transcr_reg_TetR-rel_C_sf"/>
</dbReference>
<keyword evidence="1" id="KW-0805">Transcription regulation</keyword>
<keyword evidence="7" id="KW-1185">Reference proteome</keyword>
<dbReference type="PANTHER" id="PTHR47506:SF1">
    <property type="entry name" value="HTH-TYPE TRANSCRIPTIONAL REGULATOR YJDC"/>
    <property type="match status" value="1"/>
</dbReference>
<dbReference type="Pfam" id="PF00440">
    <property type="entry name" value="TetR_N"/>
    <property type="match status" value="1"/>
</dbReference>
<evidence type="ECO:0000259" key="5">
    <source>
        <dbReference type="PROSITE" id="PS50977"/>
    </source>
</evidence>
<feature type="domain" description="HTH tetR-type" evidence="5">
    <location>
        <begin position="8"/>
        <end position="68"/>
    </location>
</feature>
<evidence type="ECO:0000256" key="1">
    <source>
        <dbReference type="ARBA" id="ARBA00023015"/>
    </source>
</evidence>
<dbReference type="SUPFAM" id="SSF46689">
    <property type="entry name" value="Homeodomain-like"/>
    <property type="match status" value="1"/>
</dbReference>
<dbReference type="GO" id="GO:0003677">
    <property type="term" value="F:DNA binding"/>
    <property type="evidence" value="ECO:0007669"/>
    <property type="project" value="UniProtKB-UniRule"/>
</dbReference>
<dbReference type="EMBL" id="BMCP01000001">
    <property type="protein sequence ID" value="GGE31093.1"/>
    <property type="molecule type" value="Genomic_DNA"/>
</dbReference>
<dbReference type="Gene3D" id="1.10.357.10">
    <property type="entry name" value="Tetracycline Repressor, domain 2"/>
    <property type="match status" value="1"/>
</dbReference>
<organism evidence="6 7">
    <name type="scientific">Agaricicola taiwanensis</name>
    <dbReference type="NCBI Taxonomy" id="591372"/>
    <lineage>
        <taxon>Bacteria</taxon>
        <taxon>Pseudomonadati</taxon>
        <taxon>Pseudomonadota</taxon>
        <taxon>Alphaproteobacteria</taxon>
        <taxon>Rhodobacterales</taxon>
        <taxon>Paracoccaceae</taxon>
        <taxon>Agaricicola</taxon>
    </lineage>
</organism>
<reference evidence="6" key="1">
    <citation type="journal article" date="2014" name="Int. J. Syst. Evol. Microbiol.">
        <title>Complete genome sequence of Corynebacterium casei LMG S-19264T (=DSM 44701T), isolated from a smear-ripened cheese.</title>
        <authorList>
            <consortium name="US DOE Joint Genome Institute (JGI-PGF)"/>
            <person name="Walter F."/>
            <person name="Albersmeier A."/>
            <person name="Kalinowski J."/>
            <person name="Ruckert C."/>
        </authorList>
    </citation>
    <scope>NUCLEOTIDE SEQUENCE</scope>
    <source>
        <strain evidence="6">CCM 7684</strain>
    </source>
</reference>
<gene>
    <name evidence="6" type="ORF">GCM10007276_05360</name>
</gene>
<evidence type="ECO:0000313" key="7">
    <source>
        <dbReference type="Proteomes" id="UP000602745"/>
    </source>
</evidence>
<accession>A0A8J2VLM0</accession>
<evidence type="ECO:0000256" key="4">
    <source>
        <dbReference type="PROSITE-ProRule" id="PRU00335"/>
    </source>
</evidence>
<dbReference type="InterPro" id="IPR009057">
    <property type="entry name" value="Homeodomain-like_sf"/>
</dbReference>
<sequence length="203" mass="21656">MGMGRPREFDVKNALDRAMEVFWSKGYDGASMAELTKAMGINSPSLYACFGSKEGLFKAVLDRYAELRIQFLDDALAEPTARQAASTLLSSAARLYAEENDYRGCLLVQGGLTCGCTTIPEELAKRRERVELALRDRFARALSEGDLGADANPASAARYVVSVLIGMGVQATAGASRSDLQEIADLAMQAFPATAKAEAAASA</sequence>
<dbReference type="Proteomes" id="UP000602745">
    <property type="component" value="Unassembled WGS sequence"/>
</dbReference>
<name>A0A8J2VLM0_9RHOB</name>
<dbReference type="InterPro" id="IPR001647">
    <property type="entry name" value="HTH_TetR"/>
</dbReference>
<dbReference type="Gene3D" id="1.10.10.60">
    <property type="entry name" value="Homeodomain-like"/>
    <property type="match status" value="1"/>
</dbReference>
<dbReference type="PRINTS" id="PR00455">
    <property type="entry name" value="HTHTETR"/>
</dbReference>
<dbReference type="AlphaFoldDB" id="A0A8J2VLM0"/>
<dbReference type="SUPFAM" id="SSF48498">
    <property type="entry name" value="Tetracyclin repressor-like, C-terminal domain"/>
    <property type="match status" value="1"/>
</dbReference>
<evidence type="ECO:0000256" key="3">
    <source>
        <dbReference type="ARBA" id="ARBA00023163"/>
    </source>
</evidence>
<proteinExistence type="predicted"/>
<evidence type="ECO:0000256" key="2">
    <source>
        <dbReference type="ARBA" id="ARBA00023125"/>
    </source>
</evidence>
<dbReference type="PANTHER" id="PTHR47506">
    <property type="entry name" value="TRANSCRIPTIONAL REGULATORY PROTEIN"/>
    <property type="match status" value="1"/>
</dbReference>
<dbReference type="RefSeq" id="WP_188408152.1">
    <property type="nucleotide sequence ID" value="NZ_BMCP01000001.1"/>
</dbReference>
<feature type="DNA-binding region" description="H-T-H motif" evidence="4">
    <location>
        <begin position="31"/>
        <end position="50"/>
    </location>
</feature>
<comment type="caution">
    <text evidence="6">The sequence shown here is derived from an EMBL/GenBank/DDBJ whole genome shotgun (WGS) entry which is preliminary data.</text>
</comment>
<protein>
    <submittedName>
        <fullName evidence="6">TetR family transcriptional regulator</fullName>
    </submittedName>
</protein>
<keyword evidence="3" id="KW-0804">Transcription</keyword>
<dbReference type="PROSITE" id="PS50977">
    <property type="entry name" value="HTH_TETR_2"/>
    <property type="match status" value="1"/>
</dbReference>
<keyword evidence="2 4" id="KW-0238">DNA-binding</keyword>
<evidence type="ECO:0000313" key="6">
    <source>
        <dbReference type="EMBL" id="GGE31093.1"/>
    </source>
</evidence>
<reference evidence="6" key="2">
    <citation type="submission" date="2020-09" db="EMBL/GenBank/DDBJ databases">
        <authorList>
            <person name="Sun Q."/>
            <person name="Sedlacek I."/>
        </authorList>
    </citation>
    <scope>NUCLEOTIDE SEQUENCE</scope>
    <source>
        <strain evidence="6">CCM 7684</strain>
    </source>
</reference>